<dbReference type="Gene3D" id="2.60.40.1180">
    <property type="entry name" value="Golgi alpha-mannosidase II"/>
    <property type="match status" value="1"/>
</dbReference>
<feature type="chain" id="PRO_5021972452" evidence="1">
    <location>
        <begin position="23"/>
        <end position="524"/>
    </location>
</feature>
<dbReference type="GO" id="GO:0004553">
    <property type="term" value="F:hydrolase activity, hydrolyzing O-glycosyl compounds"/>
    <property type="evidence" value="ECO:0007669"/>
    <property type="project" value="InterPro"/>
</dbReference>
<proteinExistence type="predicted"/>
<dbReference type="InterPro" id="IPR039743">
    <property type="entry name" value="6GAL/EXGAL"/>
</dbReference>
<feature type="signal peptide" evidence="1">
    <location>
        <begin position="1"/>
        <end position="22"/>
    </location>
</feature>
<name>A0A512BGP8_9BACT</name>
<dbReference type="GO" id="GO:0045493">
    <property type="term" value="P:xylan catabolic process"/>
    <property type="evidence" value="ECO:0007669"/>
    <property type="project" value="UniProtKB-KW"/>
</dbReference>
<dbReference type="InterPro" id="IPR039514">
    <property type="entry name" value="6GAL-like"/>
</dbReference>
<dbReference type="Gene3D" id="3.20.20.80">
    <property type="entry name" value="Glycosidases"/>
    <property type="match status" value="1"/>
</dbReference>
<dbReference type="PANTHER" id="PTHR42767">
    <property type="entry name" value="ENDO-BETA-1,6-GALACTANASE"/>
    <property type="match status" value="1"/>
</dbReference>
<feature type="domain" description="Endo-beta-1,6-galactanase-like" evidence="2">
    <location>
        <begin position="30"/>
        <end position="384"/>
    </location>
</feature>
<evidence type="ECO:0000313" key="3">
    <source>
        <dbReference type="EMBL" id="GEO11142.1"/>
    </source>
</evidence>
<dbReference type="SUPFAM" id="SSF51445">
    <property type="entry name" value="(Trans)glycosidases"/>
    <property type="match status" value="1"/>
</dbReference>
<keyword evidence="3" id="KW-0858">Xylan degradation</keyword>
<gene>
    <name evidence="3" type="ORF">SAE01_36380</name>
</gene>
<protein>
    <submittedName>
        <fullName evidence="3">Xylanase</fullName>
    </submittedName>
</protein>
<dbReference type="OrthoDB" id="9806701at2"/>
<dbReference type="EMBL" id="BJYT01000016">
    <property type="protein sequence ID" value="GEO11142.1"/>
    <property type="molecule type" value="Genomic_DNA"/>
</dbReference>
<dbReference type="PANTHER" id="PTHR42767:SF1">
    <property type="entry name" value="ENDO-BETA-1,6-GALACTANASE-LIKE DOMAIN-CONTAINING PROTEIN"/>
    <property type="match status" value="1"/>
</dbReference>
<dbReference type="AlphaFoldDB" id="A0A512BGP8"/>
<evidence type="ECO:0000313" key="4">
    <source>
        <dbReference type="Proteomes" id="UP000321513"/>
    </source>
</evidence>
<reference evidence="3 4" key="1">
    <citation type="submission" date="2019-07" db="EMBL/GenBank/DDBJ databases">
        <title>Whole genome shotgun sequence of Segetibacter aerophilus NBRC 106135.</title>
        <authorList>
            <person name="Hosoyama A."/>
            <person name="Uohara A."/>
            <person name="Ohji S."/>
            <person name="Ichikawa N."/>
        </authorList>
    </citation>
    <scope>NUCLEOTIDE SEQUENCE [LARGE SCALE GENOMIC DNA]</scope>
    <source>
        <strain evidence="3 4">NBRC 106135</strain>
    </source>
</reference>
<sequence length="524" mass="58622">MPHIKLSLIFVFIVARTALSTAQVTSSRPLTISINPNNKAQIIQTFGASGCWYSESIGKHWPANKKEHIAELLFSREIDKTGNPKGIGLSAFRFNIGGGTAEQGQASGISNPSRRVECFLNPDGTYDWSKQSGYVWFLRKAKEYGVEELITFSNTPPVQFTQNGFGFKLNKDGLANLKPDKYVAYANFLTDVANHFDKEKLHFNYISPVNEPQWDWSGTVGSAKQEGSSWTNPEIYRVVKSLDSLLQARKLKSKISTPEAAMLTYLYSNKSPNSKQIQSFFADTSSLNFRNFKSLPPVVAGHSYFTDVTDSAIVNIRKAVADTARKYNVDFWQSEYSMLGDGYKEGLKGRRTPMDCALFLAKIIHNDLAVANATAWHLWNAYEPGSADFDTRYYLIALKPDSGFVNGDYTVTKNLWALGHYSLFIRPGMQRLNVKRNDNLNDIEAAQKTMVSAFKGNNGKMVIVAINYAKDQQALSIDLENMPIKTLRSYVTTAAGEDNMKATKLRNLKDVMLPSRSITTFVIN</sequence>
<keyword evidence="3" id="KW-0326">Glycosidase</keyword>
<keyword evidence="1" id="KW-0732">Signal</keyword>
<dbReference type="Pfam" id="PF14587">
    <property type="entry name" value="Glyco_hydr_30_2"/>
    <property type="match status" value="1"/>
</dbReference>
<evidence type="ECO:0000259" key="2">
    <source>
        <dbReference type="Pfam" id="PF14587"/>
    </source>
</evidence>
<keyword evidence="3" id="KW-0119">Carbohydrate metabolism</keyword>
<keyword evidence="3" id="KW-0378">Hydrolase</keyword>
<dbReference type="RefSeq" id="WP_147205251.1">
    <property type="nucleotide sequence ID" value="NZ_BJYT01000016.1"/>
</dbReference>
<keyword evidence="3" id="KW-0624">Polysaccharide degradation</keyword>
<dbReference type="InterPro" id="IPR013780">
    <property type="entry name" value="Glyco_hydro_b"/>
</dbReference>
<organism evidence="3 4">
    <name type="scientific">Segetibacter aerophilus</name>
    <dbReference type="NCBI Taxonomy" id="670293"/>
    <lineage>
        <taxon>Bacteria</taxon>
        <taxon>Pseudomonadati</taxon>
        <taxon>Bacteroidota</taxon>
        <taxon>Chitinophagia</taxon>
        <taxon>Chitinophagales</taxon>
        <taxon>Chitinophagaceae</taxon>
        <taxon>Segetibacter</taxon>
    </lineage>
</organism>
<dbReference type="Proteomes" id="UP000321513">
    <property type="component" value="Unassembled WGS sequence"/>
</dbReference>
<comment type="caution">
    <text evidence="3">The sequence shown here is derived from an EMBL/GenBank/DDBJ whole genome shotgun (WGS) entry which is preliminary data.</text>
</comment>
<evidence type="ECO:0000256" key="1">
    <source>
        <dbReference type="SAM" id="SignalP"/>
    </source>
</evidence>
<accession>A0A512BGP8</accession>
<dbReference type="InterPro" id="IPR017853">
    <property type="entry name" value="GH"/>
</dbReference>
<keyword evidence="4" id="KW-1185">Reference proteome</keyword>
<dbReference type="SUPFAM" id="SSF51011">
    <property type="entry name" value="Glycosyl hydrolase domain"/>
    <property type="match status" value="1"/>
</dbReference>